<feature type="compositionally biased region" description="Acidic residues" evidence="1">
    <location>
        <begin position="95"/>
        <end position="116"/>
    </location>
</feature>
<dbReference type="Gene3D" id="3.10.350.10">
    <property type="entry name" value="LysM domain"/>
    <property type="match status" value="1"/>
</dbReference>
<name>A0A7X0LUN5_9BACI</name>
<protein>
    <submittedName>
        <fullName evidence="4">LysM repeat protein</fullName>
    </submittedName>
</protein>
<dbReference type="InterPro" id="IPR018392">
    <property type="entry name" value="LysM"/>
</dbReference>
<keyword evidence="2" id="KW-0812">Transmembrane</keyword>
<feature type="region of interest" description="Disordered" evidence="1">
    <location>
        <begin position="26"/>
        <end position="45"/>
    </location>
</feature>
<dbReference type="PROSITE" id="PS51782">
    <property type="entry name" value="LYSM"/>
    <property type="match status" value="1"/>
</dbReference>
<feature type="transmembrane region" description="Helical" evidence="2">
    <location>
        <begin position="57"/>
        <end position="79"/>
    </location>
</feature>
<dbReference type="SUPFAM" id="SSF54106">
    <property type="entry name" value="LysM domain"/>
    <property type="match status" value="1"/>
</dbReference>
<dbReference type="SMART" id="SM00257">
    <property type="entry name" value="LysM"/>
    <property type="match status" value="1"/>
</dbReference>
<dbReference type="EMBL" id="JACHGK010000003">
    <property type="protein sequence ID" value="MBB6444733.1"/>
    <property type="molecule type" value="Genomic_DNA"/>
</dbReference>
<dbReference type="Pfam" id="PF01476">
    <property type="entry name" value="LysM"/>
    <property type="match status" value="1"/>
</dbReference>
<evidence type="ECO:0000256" key="2">
    <source>
        <dbReference type="SAM" id="Phobius"/>
    </source>
</evidence>
<gene>
    <name evidence="4" type="ORF">HNR53_001342</name>
</gene>
<dbReference type="RefSeq" id="WP_184524079.1">
    <property type="nucleotide sequence ID" value="NZ_JACHGK010000003.1"/>
</dbReference>
<dbReference type="InterPro" id="IPR036779">
    <property type="entry name" value="LysM_dom_sf"/>
</dbReference>
<keyword evidence="2" id="KW-0472">Membrane</keyword>
<comment type="caution">
    <text evidence="4">The sequence shown here is derived from an EMBL/GenBank/DDBJ whole genome shotgun (WGS) entry which is preliminary data.</text>
</comment>
<dbReference type="AlphaFoldDB" id="A0A7X0LUN5"/>
<proteinExistence type="predicted"/>
<sequence>MNKEDPYRDQAEKLRKKIEKSTFAEGQRVEREDLPPRSAVHQKGRKRKTKLKVKYPLIRLLALFFILLPITVISIYSTIAKDKISGIKETISESTEEFETIEIEDKENQITEDEEAVPEKNPEVQSEDSSENTQSSIDKGSDLSAADRHTAAAPLTVHEKDIIYHKVKRGETIYKISMKYYKSKAGIDMIKAANNLTSNEILAGQVLTIPLNK</sequence>
<evidence type="ECO:0000313" key="5">
    <source>
        <dbReference type="Proteomes" id="UP000531594"/>
    </source>
</evidence>
<reference evidence="4 5" key="1">
    <citation type="submission" date="2020-08" db="EMBL/GenBank/DDBJ databases">
        <title>Genomic Encyclopedia of Type Strains, Phase IV (KMG-IV): sequencing the most valuable type-strain genomes for metagenomic binning, comparative biology and taxonomic classification.</title>
        <authorList>
            <person name="Goeker M."/>
        </authorList>
    </citation>
    <scope>NUCLEOTIDE SEQUENCE [LARGE SCALE GENOMIC DNA]</scope>
    <source>
        <strain evidence="4 5">DSM 5391</strain>
    </source>
</reference>
<evidence type="ECO:0000256" key="1">
    <source>
        <dbReference type="SAM" id="MobiDB-lite"/>
    </source>
</evidence>
<keyword evidence="5" id="KW-1185">Reference proteome</keyword>
<dbReference type="Proteomes" id="UP000531594">
    <property type="component" value="Unassembled WGS sequence"/>
</dbReference>
<feature type="region of interest" description="Disordered" evidence="1">
    <location>
        <begin position="95"/>
        <end position="145"/>
    </location>
</feature>
<evidence type="ECO:0000313" key="4">
    <source>
        <dbReference type="EMBL" id="MBB6444733.1"/>
    </source>
</evidence>
<feature type="compositionally biased region" description="Basic and acidic residues" evidence="1">
    <location>
        <begin position="26"/>
        <end position="35"/>
    </location>
</feature>
<evidence type="ECO:0000259" key="3">
    <source>
        <dbReference type="PROSITE" id="PS51782"/>
    </source>
</evidence>
<feature type="domain" description="LysM" evidence="3">
    <location>
        <begin position="163"/>
        <end position="209"/>
    </location>
</feature>
<keyword evidence="2" id="KW-1133">Transmembrane helix</keyword>
<dbReference type="CDD" id="cd00118">
    <property type="entry name" value="LysM"/>
    <property type="match status" value="1"/>
</dbReference>
<organism evidence="4 5">
    <name type="scientific">Bacillus benzoevorans</name>
    <dbReference type="NCBI Taxonomy" id="1456"/>
    <lineage>
        <taxon>Bacteria</taxon>
        <taxon>Bacillati</taxon>
        <taxon>Bacillota</taxon>
        <taxon>Bacilli</taxon>
        <taxon>Bacillales</taxon>
        <taxon>Bacillaceae</taxon>
        <taxon>Bacillus</taxon>
    </lineage>
</organism>
<accession>A0A7X0LUN5</accession>